<dbReference type="EMBL" id="CU207211">
    <property type="protein sequence ID" value="CAL63036.2"/>
    <property type="molecule type" value="Genomic_DNA"/>
</dbReference>
<sequence length="163" mass="17313">MNLRSPSLATLALLLSSAALAHDYRAGDIRIDHPYARATVAGQTSGSAYFTMENTGRQGDALIAVQSPAAKSAEIHTMSMTADHVMRMREVDSIELKAQETVKMLPGEGYHIMLIGLTAPLKAGDKLPLALTFRKAGKANVTVAVEAGKAGAAEAKPNEHHQH</sequence>
<evidence type="ECO:0008006" key="4">
    <source>
        <dbReference type="Google" id="ProtNLM"/>
    </source>
</evidence>
<protein>
    <recommendedName>
        <fullName evidence="4">Copper chaperone PCu(A)C</fullName>
    </recommendedName>
</protein>
<dbReference type="SUPFAM" id="SSF110087">
    <property type="entry name" value="DR1885-like metal-binding protein"/>
    <property type="match status" value="1"/>
</dbReference>
<dbReference type="InterPro" id="IPR058248">
    <property type="entry name" value="Lxx211020-like"/>
</dbReference>
<evidence type="ECO:0000256" key="1">
    <source>
        <dbReference type="SAM" id="SignalP"/>
    </source>
</evidence>
<dbReference type="STRING" id="204773.HEAR2923"/>
<dbReference type="eggNOG" id="COG2847">
    <property type="taxonomic scope" value="Bacteria"/>
</dbReference>
<dbReference type="Gene3D" id="2.60.40.1890">
    <property type="entry name" value="PCu(A)C copper chaperone"/>
    <property type="match status" value="1"/>
</dbReference>
<dbReference type="PANTHER" id="PTHR36302">
    <property type="entry name" value="BLR7088 PROTEIN"/>
    <property type="match status" value="1"/>
</dbReference>
<dbReference type="InterPro" id="IPR007410">
    <property type="entry name" value="LpqE-like"/>
</dbReference>
<reference evidence="2 3" key="1">
    <citation type="journal article" date="2007" name="PLoS Genet.">
        <title>A tale of two oxidation states: bacterial colonization of arsenic-rich environments.</title>
        <authorList>
            <person name="Muller D."/>
            <person name="Medigue C."/>
            <person name="Koechler S."/>
            <person name="Barbe V."/>
            <person name="Barakat M."/>
            <person name="Talla E."/>
            <person name="Bonnefoy V."/>
            <person name="Krin E."/>
            <person name="Arsene-Ploetze F."/>
            <person name="Carapito C."/>
            <person name="Chandler M."/>
            <person name="Cournoyer B."/>
            <person name="Cruveiller S."/>
            <person name="Dossat C."/>
            <person name="Duval S."/>
            <person name="Heymann M."/>
            <person name="Leize E."/>
            <person name="Lieutaud A."/>
            <person name="Lievremont D."/>
            <person name="Makita Y."/>
            <person name="Mangenot S."/>
            <person name="Nitschke W."/>
            <person name="Ortet P."/>
            <person name="Perdrial N."/>
            <person name="Schoepp B."/>
            <person name="Siguier N."/>
            <person name="Simeonova D.D."/>
            <person name="Rouy Z."/>
            <person name="Segurens B."/>
            <person name="Turlin E."/>
            <person name="Vallenet D."/>
            <person name="Van Dorsselaer A."/>
            <person name="Weiss S."/>
            <person name="Weissenbach J."/>
            <person name="Lett M.C."/>
            <person name="Danchin A."/>
            <person name="Bertin P.N."/>
        </authorList>
    </citation>
    <scope>NUCLEOTIDE SEQUENCE [LARGE SCALE GENOMIC DNA]</scope>
    <source>
        <strain evidence="3">ULPAs1</strain>
    </source>
</reference>
<feature type="chain" id="PRO_5002668095" description="Copper chaperone PCu(A)C" evidence="1">
    <location>
        <begin position="22"/>
        <end position="163"/>
    </location>
</feature>
<evidence type="ECO:0000313" key="2">
    <source>
        <dbReference type="EMBL" id="CAL63036.2"/>
    </source>
</evidence>
<keyword evidence="3" id="KW-1185">Reference proteome</keyword>
<dbReference type="OrthoDB" id="9796962at2"/>
<gene>
    <name evidence="2" type="ordered locus">HEAR2923</name>
</gene>
<organism evidence="2 3">
    <name type="scientific">Herminiimonas arsenicoxydans</name>
    <dbReference type="NCBI Taxonomy" id="204773"/>
    <lineage>
        <taxon>Bacteria</taxon>
        <taxon>Pseudomonadati</taxon>
        <taxon>Pseudomonadota</taxon>
        <taxon>Betaproteobacteria</taxon>
        <taxon>Burkholderiales</taxon>
        <taxon>Oxalobacteraceae</taxon>
        <taxon>Herminiimonas</taxon>
    </lineage>
</organism>
<dbReference type="HOGENOM" id="CLU_100939_1_1_4"/>
<keyword evidence="1" id="KW-0732">Signal</keyword>
<dbReference type="Proteomes" id="UP000006697">
    <property type="component" value="Chromosome"/>
</dbReference>
<evidence type="ECO:0000313" key="3">
    <source>
        <dbReference type="Proteomes" id="UP000006697"/>
    </source>
</evidence>
<proteinExistence type="predicted"/>
<dbReference type="Pfam" id="PF04314">
    <property type="entry name" value="PCuAC"/>
    <property type="match status" value="1"/>
</dbReference>
<dbReference type="InterPro" id="IPR036182">
    <property type="entry name" value="PCuAC_sf"/>
</dbReference>
<dbReference type="KEGG" id="har:HEAR2923"/>
<dbReference type="PANTHER" id="PTHR36302:SF1">
    <property type="entry name" value="COPPER CHAPERONE PCU(A)C"/>
    <property type="match status" value="1"/>
</dbReference>
<dbReference type="AlphaFoldDB" id="A4G949"/>
<accession>A4G949</accession>
<name>A4G949_HERAR</name>
<feature type="signal peptide" evidence="1">
    <location>
        <begin position="1"/>
        <end position="21"/>
    </location>
</feature>